<dbReference type="InterPro" id="IPR011075">
    <property type="entry name" value="TetR_C"/>
</dbReference>
<evidence type="ECO:0000256" key="1">
    <source>
        <dbReference type="ARBA" id="ARBA00023015"/>
    </source>
</evidence>
<dbReference type="SUPFAM" id="SSF46689">
    <property type="entry name" value="Homeodomain-like"/>
    <property type="match status" value="1"/>
</dbReference>
<dbReference type="InterPro" id="IPR001647">
    <property type="entry name" value="HTH_TetR"/>
</dbReference>
<evidence type="ECO:0000256" key="5">
    <source>
        <dbReference type="SAM" id="MobiDB-lite"/>
    </source>
</evidence>
<dbReference type="PANTHER" id="PTHR30055">
    <property type="entry name" value="HTH-TYPE TRANSCRIPTIONAL REGULATOR RUTR"/>
    <property type="match status" value="1"/>
</dbReference>
<dbReference type="PANTHER" id="PTHR30055:SF148">
    <property type="entry name" value="TETR-FAMILY TRANSCRIPTIONAL REGULATOR"/>
    <property type="match status" value="1"/>
</dbReference>
<gene>
    <name evidence="7" type="ORF">OFY01_10750</name>
</gene>
<evidence type="ECO:0000313" key="7">
    <source>
        <dbReference type="EMBL" id="MCX3060225.1"/>
    </source>
</evidence>
<keyword evidence="3" id="KW-0804">Transcription</keyword>
<dbReference type="PROSITE" id="PS50977">
    <property type="entry name" value="HTH_TETR_2"/>
    <property type="match status" value="1"/>
</dbReference>
<dbReference type="InterPro" id="IPR050109">
    <property type="entry name" value="HTH-type_TetR-like_transc_reg"/>
</dbReference>
<dbReference type="Pfam" id="PF00440">
    <property type="entry name" value="TetR_N"/>
    <property type="match status" value="1"/>
</dbReference>
<protein>
    <submittedName>
        <fullName evidence="7">TetR/AcrR family transcriptional regulator</fullName>
    </submittedName>
</protein>
<dbReference type="InterPro" id="IPR009057">
    <property type="entry name" value="Homeodomain-like_sf"/>
</dbReference>
<evidence type="ECO:0000256" key="2">
    <source>
        <dbReference type="ARBA" id="ARBA00023125"/>
    </source>
</evidence>
<accession>A0ABT3TTW0</accession>
<dbReference type="Pfam" id="PF16859">
    <property type="entry name" value="TetR_C_11"/>
    <property type="match status" value="1"/>
</dbReference>
<evidence type="ECO:0000313" key="8">
    <source>
        <dbReference type="Proteomes" id="UP001163064"/>
    </source>
</evidence>
<evidence type="ECO:0000259" key="6">
    <source>
        <dbReference type="PROSITE" id="PS50977"/>
    </source>
</evidence>
<evidence type="ECO:0000256" key="3">
    <source>
        <dbReference type="ARBA" id="ARBA00023163"/>
    </source>
</evidence>
<evidence type="ECO:0000256" key="4">
    <source>
        <dbReference type="PROSITE-ProRule" id="PRU00335"/>
    </source>
</evidence>
<keyword evidence="2 4" id="KW-0238">DNA-binding</keyword>
<name>A0ABT3TTW0_9ACTN</name>
<feature type="region of interest" description="Disordered" evidence="5">
    <location>
        <begin position="1"/>
        <end position="25"/>
    </location>
</feature>
<organism evidence="7 8">
    <name type="scientific">Streptomyces beihaiensis</name>
    <dbReference type="NCBI Taxonomy" id="2984495"/>
    <lineage>
        <taxon>Bacteria</taxon>
        <taxon>Bacillati</taxon>
        <taxon>Actinomycetota</taxon>
        <taxon>Actinomycetes</taxon>
        <taxon>Kitasatosporales</taxon>
        <taxon>Streptomycetaceae</taxon>
        <taxon>Streptomyces</taxon>
    </lineage>
</organism>
<dbReference type="InterPro" id="IPR036271">
    <property type="entry name" value="Tet_transcr_reg_TetR-rel_C_sf"/>
</dbReference>
<dbReference type="EMBL" id="JAPHNL010000091">
    <property type="protein sequence ID" value="MCX3060225.1"/>
    <property type="molecule type" value="Genomic_DNA"/>
</dbReference>
<dbReference type="Gene3D" id="1.10.10.60">
    <property type="entry name" value="Homeodomain-like"/>
    <property type="match status" value="1"/>
</dbReference>
<proteinExistence type="predicted"/>
<dbReference type="SUPFAM" id="SSF48498">
    <property type="entry name" value="Tetracyclin repressor-like, C-terminal domain"/>
    <property type="match status" value="1"/>
</dbReference>
<feature type="domain" description="HTH tetR-type" evidence="6">
    <location>
        <begin position="24"/>
        <end position="84"/>
    </location>
</feature>
<dbReference type="Proteomes" id="UP001163064">
    <property type="component" value="Unassembled WGS sequence"/>
</dbReference>
<feature type="DNA-binding region" description="H-T-H motif" evidence="4">
    <location>
        <begin position="47"/>
        <end position="66"/>
    </location>
</feature>
<keyword evidence="8" id="KW-1185">Reference proteome</keyword>
<dbReference type="RefSeq" id="WP_266598664.1">
    <property type="nucleotide sequence ID" value="NZ_JAPHNL010000091.1"/>
</dbReference>
<sequence>MAVGDSDTTPDTAPGTRRPGGRTARNREAVLEAALELLSELGYAATCVQDIANRSKVAASTIYRRWGNRDGVILDLAQTLVAEPAGALPDTGDLERDLALLGQVIVDVMSSPRGGVVQSALVAAGVDSPTARKTLAQIVNRRVEDTKLIAERAIERGDVPAGTDARHVINTLAAPIYHRWYIGGERPTTEELHRYARVAAHAARSGLLS</sequence>
<comment type="caution">
    <text evidence="7">The sequence shown here is derived from an EMBL/GenBank/DDBJ whole genome shotgun (WGS) entry which is preliminary data.</text>
</comment>
<keyword evidence="1" id="KW-0805">Transcription regulation</keyword>
<dbReference type="Gene3D" id="1.10.357.10">
    <property type="entry name" value="Tetracycline Repressor, domain 2"/>
    <property type="match status" value="1"/>
</dbReference>
<dbReference type="PRINTS" id="PR00455">
    <property type="entry name" value="HTHTETR"/>
</dbReference>
<feature type="compositionally biased region" description="Low complexity" evidence="5">
    <location>
        <begin position="7"/>
        <end position="23"/>
    </location>
</feature>
<reference evidence="7" key="1">
    <citation type="submission" date="2022-10" db="EMBL/GenBank/DDBJ databases">
        <title>Streptomyces beihaiensis sp. nov., a chitin degrading actinobacterium, isolated from shrimp pond soil.</title>
        <authorList>
            <person name="Xie J."/>
            <person name="Shen N."/>
        </authorList>
    </citation>
    <scope>NUCLEOTIDE SEQUENCE</scope>
    <source>
        <strain evidence="7">GXMU-J5</strain>
    </source>
</reference>